<dbReference type="EC" id="2.7.7.49" evidence="1"/>
<dbReference type="AlphaFoldDB" id="A0A1B6GL28"/>
<dbReference type="GO" id="GO:0003964">
    <property type="term" value="F:RNA-directed DNA polymerase activity"/>
    <property type="evidence" value="ECO:0007669"/>
    <property type="project" value="UniProtKB-EC"/>
</dbReference>
<dbReference type="InterPro" id="IPR036397">
    <property type="entry name" value="RNaseH_sf"/>
</dbReference>
<accession>A0A1B6GL28</accession>
<dbReference type="Gene3D" id="3.30.420.10">
    <property type="entry name" value="Ribonuclease H-like superfamily/Ribonuclease H"/>
    <property type="match status" value="1"/>
</dbReference>
<dbReference type="Gene3D" id="1.10.340.70">
    <property type="match status" value="1"/>
</dbReference>
<feature type="non-terminal residue" evidence="4">
    <location>
        <position position="1"/>
    </location>
</feature>
<feature type="compositionally biased region" description="Low complexity" evidence="2">
    <location>
        <begin position="504"/>
        <end position="517"/>
    </location>
</feature>
<feature type="compositionally biased region" description="Basic residues" evidence="2">
    <location>
        <begin position="521"/>
        <end position="533"/>
    </location>
</feature>
<dbReference type="GO" id="GO:0003676">
    <property type="term" value="F:nucleic acid binding"/>
    <property type="evidence" value="ECO:0007669"/>
    <property type="project" value="InterPro"/>
</dbReference>
<organism evidence="4">
    <name type="scientific">Cuerna arida</name>
    <dbReference type="NCBI Taxonomy" id="1464854"/>
    <lineage>
        <taxon>Eukaryota</taxon>
        <taxon>Metazoa</taxon>
        <taxon>Ecdysozoa</taxon>
        <taxon>Arthropoda</taxon>
        <taxon>Hexapoda</taxon>
        <taxon>Insecta</taxon>
        <taxon>Pterygota</taxon>
        <taxon>Neoptera</taxon>
        <taxon>Paraneoptera</taxon>
        <taxon>Hemiptera</taxon>
        <taxon>Auchenorrhyncha</taxon>
        <taxon>Membracoidea</taxon>
        <taxon>Cicadellidae</taxon>
        <taxon>Cicadellinae</taxon>
        <taxon>Proconiini</taxon>
        <taxon>Cuerna</taxon>
    </lineage>
</organism>
<feature type="domain" description="Integrase catalytic" evidence="3">
    <location>
        <begin position="204"/>
        <end position="315"/>
    </location>
</feature>
<dbReference type="GO" id="GO:0015074">
    <property type="term" value="P:DNA integration"/>
    <property type="evidence" value="ECO:0007669"/>
    <property type="project" value="InterPro"/>
</dbReference>
<evidence type="ECO:0000313" key="4">
    <source>
        <dbReference type="EMBL" id="JAS63137.1"/>
    </source>
</evidence>
<feature type="region of interest" description="Disordered" evidence="2">
    <location>
        <begin position="496"/>
        <end position="533"/>
    </location>
</feature>
<dbReference type="InterPro" id="IPR050951">
    <property type="entry name" value="Retrovirus_Pol_polyprotein"/>
</dbReference>
<dbReference type="InterPro" id="IPR012337">
    <property type="entry name" value="RNaseH-like_sf"/>
</dbReference>
<dbReference type="Pfam" id="PF17921">
    <property type="entry name" value="Integrase_H2C2"/>
    <property type="match status" value="1"/>
</dbReference>
<dbReference type="PANTHER" id="PTHR37984">
    <property type="entry name" value="PROTEIN CBG26694"/>
    <property type="match status" value="1"/>
</dbReference>
<proteinExistence type="predicted"/>
<dbReference type="InterPro" id="IPR041588">
    <property type="entry name" value="Integrase_H2C2"/>
</dbReference>
<dbReference type="EMBL" id="GECZ01006632">
    <property type="protein sequence ID" value="JAS63137.1"/>
    <property type="molecule type" value="Transcribed_RNA"/>
</dbReference>
<sequence>LVSIMSKNIANINNPRLQRMRLKLVKYDLKVQYVPGKEMYVADCLSRSYLKDKVYDDPELLEVVHSLSKTAQVSDNRKSEIRNATKNDETLNCVIKYIQEGWPSDKQTIPCHVKFYFQLRDRLTLEDGLLFLDHRIVVPNCLRSKILKLLHEPHMGIEKTKLKARMTVYWPNINVDIEQIVSKCTVCEQFKPNNTKEPMIPHTVPELPFEKVAVDLLDFKGKPYIVLIDYYSKWLELKSLRNKQASEVILKLKSIFSEHGIPKQICSDNMPFNSFEFIQFAKEWDIECVYSSPKYPKSNGMAERAVQIAKNILKKSSNESEVFLALLEYRSTPVKGTGLAPCQVLMSRILRSKIPISKNVLKPKIQVGVKNKIVNAQTKSKVYYDKNCKVKPKFTSPNVVYKKDGLWKPAQIIGKAPGPRSYLIREENGRVLTRNSTHLRQSYNTPVNRYDAYDEIFDDQNVNIPNPVQNDVGIPNENVHNVPNNVGIPIQNVVPNDQNDVGLPNQNIPNVQNNPNVYHTRSGRPIRRPARYQ</sequence>
<gene>
    <name evidence="4" type="ORF">g.8035</name>
</gene>
<dbReference type="SUPFAM" id="SSF53098">
    <property type="entry name" value="Ribonuclease H-like"/>
    <property type="match status" value="1"/>
</dbReference>
<dbReference type="PROSITE" id="PS50994">
    <property type="entry name" value="INTEGRASE"/>
    <property type="match status" value="1"/>
</dbReference>
<evidence type="ECO:0000259" key="3">
    <source>
        <dbReference type="PROSITE" id="PS50994"/>
    </source>
</evidence>
<dbReference type="PANTHER" id="PTHR37984:SF7">
    <property type="entry name" value="INTEGRASE CATALYTIC DOMAIN-CONTAINING PROTEIN"/>
    <property type="match status" value="1"/>
</dbReference>
<evidence type="ECO:0000256" key="2">
    <source>
        <dbReference type="SAM" id="MobiDB-lite"/>
    </source>
</evidence>
<protein>
    <recommendedName>
        <fullName evidence="1">RNA-directed DNA polymerase</fullName>
        <ecNumber evidence="1">2.7.7.49</ecNumber>
    </recommendedName>
</protein>
<dbReference type="InterPro" id="IPR001584">
    <property type="entry name" value="Integrase_cat-core"/>
</dbReference>
<reference evidence="4" key="1">
    <citation type="submission" date="2015-11" db="EMBL/GenBank/DDBJ databases">
        <title>De novo transcriptome assembly of four potential Pierce s Disease insect vectors from Arizona vineyards.</title>
        <authorList>
            <person name="Tassone E.E."/>
        </authorList>
    </citation>
    <scope>NUCLEOTIDE SEQUENCE</scope>
</reference>
<dbReference type="FunFam" id="3.30.420.10:FF:000063">
    <property type="entry name" value="Retrovirus-related Pol polyprotein from transposon 297-like Protein"/>
    <property type="match status" value="1"/>
</dbReference>
<evidence type="ECO:0000256" key="1">
    <source>
        <dbReference type="ARBA" id="ARBA00012493"/>
    </source>
</evidence>
<name>A0A1B6GL28_9HEMI</name>
<dbReference type="FunFam" id="1.10.340.70:FF:000003">
    <property type="entry name" value="Protein CBG25708"/>
    <property type="match status" value="1"/>
</dbReference>